<accession>A0A1G7C9J8</accession>
<sequence length="34" mass="4114">MQLVYYGNNFYICVTFQNLTLPITEQKYDFLAYV</sequence>
<gene>
    <name evidence="1" type="ORF">SAMN05421855_101234</name>
</gene>
<dbReference type="AlphaFoldDB" id="A0A1G7C9J8"/>
<evidence type="ECO:0000313" key="1">
    <source>
        <dbReference type="EMBL" id="SDE35420.1"/>
    </source>
</evidence>
<reference evidence="1 2" key="1">
    <citation type="submission" date="2016-10" db="EMBL/GenBank/DDBJ databases">
        <authorList>
            <person name="de Groot N.N."/>
        </authorList>
    </citation>
    <scope>NUCLEOTIDE SEQUENCE [LARGE SCALE GENOMIC DNA]</scope>
    <source>
        <strain evidence="1 2">DSM 16195</strain>
    </source>
</reference>
<keyword evidence="2" id="KW-1185">Reference proteome</keyword>
<organism evidence="1 2">
    <name type="scientific">Ulvibacter litoralis</name>
    <dbReference type="NCBI Taxonomy" id="227084"/>
    <lineage>
        <taxon>Bacteria</taxon>
        <taxon>Pseudomonadati</taxon>
        <taxon>Bacteroidota</taxon>
        <taxon>Flavobacteriia</taxon>
        <taxon>Flavobacteriales</taxon>
        <taxon>Flavobacteriaceae</taxon>
        <taxon>Ulvibacter</taxon>
    </lineage>
</organism>
<name>A0A1G7C9J8_9FLAO</name>
<protein>
    <submittedName>
        <fullName evidence="1">Uncharacterized protein</fullName>
    </submittedName>
</protein>
<evidence type="ECO:0000313" key="2">
    <source>
        <dbReference type="Proteomes" id="UP000199321"/>
    </source>
</evidence>
<dbReference type="Proteomes" id="UP000199321">
    <property type="component" value="Unassembled WGS sequence"/>
</dbReference>
<dbReference type="EMBL" id="FNBA01000001">
    <property type="protein sequence ID" value="SDE35420.1"/>
    <property type="molecule type" value="Genomic_DNA"/>
</dbReference>
<proteinExistence type="predicted"/>